<evidence type="ECO:0000313" key="2">
    <source>
        <dbReference type="Proteomes" id="UP000805193"/>
    </source>
</evidence>
<accession>A0AC60Q8I2</accession>
<name>A0AC60Q8I2_IXOPE</name>
<protein>
    <submittedName>
        <fullName evidence="1">Uncharacterized protein</fullName>
    </submittedName>
</protein>
<organism evidence="1 2">
    <name type="scientific">Ixodes persulcatus</name>
    <name type="common">Taiga tick</name>
    <dbReference type="NCBI Taxonomy" id="34615"/>
    <lineage>
        <taxon>Eukaryota</taxon>
        <taxon>Metazoa</taxon>
        <taxon>Ecdysozoa</taxon>
        <taxon>Arthropoda</taxon>
        <taxon>Chelicerata</taxon>
        <taxon>Arachnida</taxon>
        <taxon>Acari</taxon>
        <taxon>Parasitiformes</taxon>
        <taxon>Ixodida</taxon>
        <taxon>Ixodoidea</taxon>
        <taxon>Ixodidae</taxon>
        <taxon>Ixodinae</taxon>
        <taxon>Ixodes</taxon>
    </lineage>
</organism>
<reference evidence="1 2" key="1">
    <citation type="journal article" date="2020" name="Cell">
        <title>Large-Scale Comparative Analyses of Tick Genomes Elucidate Their Genetic Diversity and Vector Capacities.</title>
        <authorList>
            <consortium name="Tick Genome and Microbiome Consortium (TIGMIC)"/>
            <person name="Jia N."/>
            <person name="Wang J."/>
            <person name="Shi W."/>
            <person name="Du L."/>
            <person name="Sun Y."/>
            <person name="Zhan W."/>
            <person name="Jiang J.F."/>
            <person name="Wang Q."/>
            <person name="Zhang B."/>
            <person name="Ji P."/>
            <person name="Bell-Sakyi L."/>
            <person name="Cui X.M."/>
            <person name="Yuan T.T."/>
            <person name="Jiang B.G."/>
            <person name="Yang W.F."/>
            <person name="Lam T.T."/>
            <person name="Chang Q.C."/>
            <person name="Ding S.J."/>
            <person name="Wang X.J."/>
            <person name="Zhu J.G."/>
            <person name="Ruan X.D."/>
            <person name="Zhao L."/>
            <person name="Wei J.T."/>
            <person name="Ye R.Z."/>
            <person name="Que T.C."/>
            <person name="Du C.H."/>
            <person name="Zhou Y.H."/>
            <person name="Cheng J.X."/>
            <person name="Dai P.F."/>
            <person name="Guo W.B."/>
            <person name="Han X.H."/>
            <person name="Huang E.J."/>
            <person name="Li L.F."/>
            <person name="Wei W."/>
            <person name="Gao Y.C."/>
            <person name="Liu J.Z."/>
            <person name="Shao H.Z."/>
            <person name="Wang X."/>
            <person name="Wang C.C."/>
            <person name="Yang T.C."/>
            <person name="Huo Q.B."/>
            <person name="Li W."/>
            <person name="Chen H.Y."/>
            <person name="Chen S.E."/>
            <person name="Zhou L.G."/>
            <person name="Ni X.B."/>
            <person name="Tian J.H."/>
            <person name="Sheng Y."/>
            <person name="Liu T."/>
            <person name="Pan Y.S."/>
            <person name="Xia L.Y."/>
            <person name="Li J."/>
            <person name="Zhao F."/>
            <person name="Cao W.C."/>
        </authorList>
    </citation>
    <scope>NUCLEOTIDE SEQUENCE [LARGE SCALE GENOMIC DNA]</scope>
    <source>
        <strain evidence="1">Iper-2018</strain>
    </source>
</reference>
<evidence type="ECO:0000313" key="1">
    <source>
        <dbReference type="EMBL" id="KAG0430241.1"/>
    </source>
</evidence>
<comment type="caution">
    <text evidence="1">The sequence shown here is derived from an EMBL/GenBank/DDBJ whole genome shotgun (WGS) entry which is preliminary data.</text>
</comment>
<keyword evidence="2" id="KW-1185">Reference proteome</keyword>
<dbReference type="Proteomes" id="UP000805193">
    <property type="component" value="Unassembled WGS sequence"/>
</dbReference>
<sequence>MGSPITMVMGDPMPESLGINHYGGDAGSGGGGLGRWHFSSVRLYNHFRGSAEGNYRCDPCAKYFKNVSSWRQHQYYQHRSHRRFPCEYCGKSFTTKWYQGQHIQNVHRPQSKGQKLAPEPGHPKLLPVVLTSPATIGSRYVYVSTDPPARESSSPGANRVPQGYRKQTGGVGGSHSSSDMFLVWDSLPQHSSGDLEAHVPAPMHFRSAPDWPSPAKKAPSPYCRTCNRAFATRGSLNRHMEMHRPFRVKHACHLCVKEFAWPSDLTTHLRISHGSPQSRHRIGRFRAAPQGTTPAPAALPKFGRLPQS</sequence>
<proteinExistence type="predicted"/>
<gene>
    <name evidence="1" type="ORF">HPB47_022878</name>
</gene>
<dbReference type="EMBL" id="JABSTQ010009341">
    <property type="protein sequence ID" value="KAG0430241.1"/>
    <property type="molecule type" value="Genomic_DNA"/>
</dbReference>